<sequence>MKTIKQNNSFLFLLPPSPSHSPPPSSTPLFCLQPLSHPAPLTIPTGVAAILTSNLCLLCNTPATSYFPSQICASHPIVVKRRREKERRSVREREREREREGGKSGVEDDGNKDEGAADGDGGEEWDGEVNGEMDEMVKPL</sequence>
<keyword evidence="4" id="KW-1185">Reference proteome</keyword>
<feature type="compositionally biased region" description="Basic and acidic residues" evidence="1">
    <location>
        <begin position="86"/>
        <end position="106"/>
    </location>
</feature>
<evidence type="ECO:0000313" key="3">
    <source>
        <dbReference type="EnsemblPlants" id="AES59773"/>
    </source>
</evidence>
<reference evidence="3" key="3">
    <citation type="submission" date="2015-04" db="UniProtKB">
        <authorList>
            <consortium name="EnsemblPlants"/>
        </authorList>
    </citation>
    <scope>IDENTIFICATION</scope>
    <source>
        <strain evidence="3">cv. Jemalong A17</strain>
    </source>
</reference>
<dbReference type="HOGENOM" id="CLU_1838073_0_0_1"/>
<proteinExistence type="predicted"/>
<name>G7I7S1_MEDTR</name>
<accession>G7I7S1</accession>
<feature type="region of interest" description="Disordered" evidence="1">
    <location>
        <begin position="81"/>
        <end position="140"/>
    </location>
</feature>
<gene>
    <name evidence="2" type="ordered locus">MTR_1g025640</name>
</gene>
<dbReference type="EnsemblPlants" id="AES59773">
    <property type="protein sequence ID" value="AES59773"/>
    <property type="gene ID" value="MTR_1g025640"/>
</dbReference>
<evidence type="ECO:0000256" key="1">
    <source>
        <dbReference type="SAM" id="MobiDB-lite"/>
    </source>
</evidence>
<dbReference type="PaxDb" id="3880-AES59773"/>
<evidence type="ECO:0000313" key="4">
    <source>
        <dbReference type="Proteomes" id="UP000002051"/>
    </source>
</evidence>
<organism evidence="2 4">
    <name type="scientific">Medicago truncatula</name>
    <name type="common">Barrel medic</name>
    <name type="synonym">Medicago tribuloides</name>
    <dbReference type="NCBI Taxonomy" id="3880"/>
    <lineage>
        <taxon>Eukaryota</taxon>
        <taxon>Viridiplantae</taxon>
        <taxon>Streptophyta</taxon>
        <taxon>Embryophyta</taxon>
        <taxon>Tracheophyta</taxon>
        <taxon>Spermatophyta</taxon>
        <taxon>Magnoliopsida</taxon>
        <taxon>eudicotyledons</taxon>
        <taxon>Gunneridae</taxon>
        <taxon>Pentapetalae</taxon>
        <taxon>rosids</taxon>
        <taxon>fabids</taxon>
        <taxon>Fabales</taxon>
        <taxon>Fabaceae</taxon>
        <taxon>Papilionoideae</taxon>
        <taxon>50 kb inversion clade</taxon>
        <taxon>NPAAA clade</taxon>
        <taxon>Hologalegina</taxon>
        <taxon>IRL clade</taxon>
        <taxon>Trifolieae</taxon>
        <taxon>Medicago</taxon>
    </lineage>
</organism>
<dbReference type="AlphaFoldDB" id="G7I7S1"/>
<protein>
    <submittedName>
        <fullName evidence="2 3">Uncharacterized protein</fullName>
    </submittedName>
</protein>
<reference evidence="2 4" key="1">
    <citation type="journal article" date="2011" name="Nature">
        <title>The Medicago genome provides insight into the evolution of rhizobial symbioses.</title>
        <authorList>
            <person name="Young N.D."/>
            <person name="Debelle F."/>
            <person name="Oldroyd G.E."/>
            <person name="Geurts R."/>
            <person name="Cannon S.B."/>
            <person name="Udvardi M.K."/>
            <person name="Benedito V.A."/>
            <person name="Mayer K.F."/>
            <person name="Gouzy J."/>
            <person name="Schoof H."/>
            <person name="Van de Peer Y."/>
            <person name="Proost S."/>
            <person name="Cook D.R."/>
            <person name="Meyers B.C."/>
            <person name="Spannagl M."/>
            <person name="Cheung F."/>
            <person name="De Mita S."/>
            <person name="Krishnakumar V."/>
            <person name="Gundlach H."/>
            <person name="Zhou S."/>
            <person name="Mudge J."/>
            <person name="Bharti A.K."/>
            <person name="Murray J.D."/>
            <person name="Naoumkina M.A."/>
            <person name="Rosen B."/>
            <person name="Silverstein K.A."/>
            <person name="Tang H."/>
            <person name="Rombauts S."/>
            <person name="Zhao P.X."/>
            <person name="Zhou P."/>
            <person name="Barbe V."/>
            <person name="Bardou P."/>
            <person name="Bechner M."/>
            <person name="Bellec A."/>
            <person name="Berger A."/>
            <person name="Berges H."/>
            <person name="Bidwell S."/>
            <person name="Bisseling T."/>
            <person name="Choisne N."/>
            <person name="Couloux A."/>
            <person name="Denny R."/>
            <person name="Deshpande S."/>
            <person name="Dai X."/>
            <person name="Doyle J.J."/>
            <person name="Dudez A.M."/>
            <person name="Farmer A.D."/>
            <person name="Fouteau S."/>
            <person name="Franken C."/>
            <person name="Gibelin C."/>
            <person name="Gish J."/>
            <person name="Goldstein S."/>
            <person name="Gonzalez A.J."/>
            <person name="Green P.J."/>
            <person name="Hallab A."/>
            <person name="Hartog M."/>
            <person name="Hua A."/>
            <person name="Humphray S.J."/>
            <person name="Jeong D.H."/>
            <person name="Jing Y."/>
            <person name="Jocker A."/>
            <person name="Kenton S.M."/>
            <person name="Kim D.J."/>
            <person name="Klee K."/>
            <person name="Lai H."/>
            <person name="Lang C."/>
            <person name="Lin S."/>
            <person name="Macmil S.L."/>
            <person name="Magdelenat G."/>
            <person name="Matthews L."/>
            <person name="McCorrison J."/>
            <person name="Monaghan E.L."/>
            <person name="Mun J.H."/>
            <person name="Najar F.Z."/>
            <person name="Nicholson C."/>
            <person name="Noirot C."/>
            <person name="O'Bleness M."/>
            <person name="Paule C.R."/>
            <person name="Poulain J."/>
            <person name="Prion F."/>
            <person name="Qin B."/>
            <person name="Qu C."/>
            <person name="Retzel E.F."/>
            <person name="Riddle C."/>
            <person name="Sallet E."/>
            <person name="Samain S."/>
            <person name="Samson N."/>
            <person name="Sanders I."/>
            <person name="Saurat O."/>
            <person name="Scarpelli C."/>
            <person name="Schiex T."/>
            <person name="Segurens B."/>
            <person name="Severin A.J."/>
            <person name="Sherrier D.J."/>
            <person name="Shi R."/>
            <person name="Sims S."/>
            <person name="Singer S.R."/>
            <person name="Sinharoy S."/>
            <person name="Sterck L."/>
            <person name="Viollet A."/>
            <person name="Wang B.B."/>
            <person name="Wang K."/>
            <person name="Wang M."/>
            <person name="Wang X."/>
            <person name="Warfsmann J."/>
            <person name="Weissenbach J."/>
            <person name="White D.D."/>
            <person name="White J.D."/>
            <person name="Wiley G.B."/>
            <person name="Wincker P."/>
            <person name="Xing Y."/>
            <person name="Yang L."/>
            <person name="Yao Z."/>
            <person name="Ying F."/>
            <person name="Zhai J."/>
            <person name="Zhou L."/>
            <person name="Zuber A."/>
            <person name="Denarie J."/>
            <person name="Dixon R.A."/>
            <person name="May G.D."/>
            <person name="Schwartz D.C."/>
            <person name="Rogers J."/>
            <person name="Quetier F."/>
            <person name="Town C.D."/>
            <person name="Roe B.A."/>
        </authorList>
    </citation>
    <scope>NUCLEOTIDE SEQUENCE [LARGE SCALE GENOMIC DNA]</scope>
    <source>
        <strain evidence="2">A17</strain>
        <strain evidence="3 4">cv. Jemalong A17</strain>
    </source>
</reference>
<dbReference type="EMBL" id="CM001217">
    <property type="protein sequence ID" value="AES59773.1"/>
    <property type="molecule type" value="Genomic_DNA"/>
</dbReference>
<feature type="compositionally biased region" description="Acidic residues" evidence="1">
    <location>
        <begin position="107"/>
        <end position="134"/>
    </location>
</feature>
<reference evidence="2 4" key="2">
    <citation type="journal article" date="2014" name="BMC Genomics">
        <title>An improved genome release (version Mt4.0) for the model legume Medicago truncatula.</title>
        <authorList>
            <person name="Tang H."/>
            <person name="Krishnakumar V."/>
            <person name="Bidwell S."/>
            <person name="Rosen B."/>
            <person name="Chan A."/>
            <person name="Zhou S."/>
            <person name="Gentzbittel L."/>
            <person name="Childs K.L."/>
            <person name="Yandell M."/>
            <person name="Gundlach H."/>
            <person name="Mayer K.F."/>
            <person name="Schwartz D.C."/>
            <person name="Town C.D."/>
        </authorList>
    </citation>
    <scope>GENOME REANNOTATION</scope>
    <source>
        <strain evidence="3 4">cv. Jemalong A17</strain>
    </source>
</reference>
<dbReference type="Proteomes" id="UP000002051">
    <property type="component" value="Unassembled WGS sequence"/>
</dbReference>
<evidence type="ECO:0000313" key="2">
    <source>
        <dbReference type="EMBL" id="AES59773.1"/>
    </source>
</evidence>